<dbReference type="SUPFAM" id="SSF55961">
    <property type="entry name" value="Bet v1-like"/>
    <property type="match status" value="1"/>
</dbReference>
<sequence>MIVVPGRTESSILIDAPYDLVWEMTNDVASWPELFTEHESVEILHKEDDIVRFRLTKRPDEQGRVWSWVSERVMDRAAGVARAHRVETGAFQYMNIEWTYEDRPDGVLMTWCHDFALKPTAPVDDAQMTRNLERNIPKEMALIKEKVEARALAENPVG</sequence>
<dbReference type="AlphaFoldDB" id="A0A7K2IP28"/>
<reference evidence="1 2" key="1">
    <citation type="journal article" date="2019" name="Nat. Commun.">
        <title>The antimicrobial potential of Streptomyces from insect microbiomes.</title>
        <authorList>
            <person name="Chevrette M.G."/>
            <person name="Carlson C.M."/>
            <person name="Ortega H.E."/>
            <person name="Thomas C."/>
            <person name="Ananiev G.E."/>
            <person name="Barns K.J."/>
            <person name="Book A.J."/>
            <person name="Cagnazzo J."/>
            <person name="Carlos C."/>
            <person name="Flanigan W."/>
            <person name="Grubbs K.J."/>
            <person name="Horn H.A."/>
            <person name="Hoffmann F.M."/>
            <person name="Klassen J.L."/>
            <person name="Knack J.J."/>
            <person name="Lewin G.R."/>
            <person name="McDonald B.R."/>
            <person name="Muller L."/>
            <person name="Melo W.G.P."/>
            <person name="Pinto-Tomas A.A."/>
            <person name="Schmitz A."/>
            <person name="Wendt-Pienkowski E."/>
            <person name="Wildman S."/>
            <person name="Zhao M."/>
            <person name="Zhang F."/>
            <person name="Bugni T.S."/>
            <person name="Andes D.R."/>
            <person name="Pupo M.T."/>
            <person name="Currie C.R."/>
        </authorList>
    </citation>
    <scope>NUCLEOTIDE SEQUENCE [LARGE SCALE GENOMIC DNA]</scope>
    <source>
        <strain evidence="1 2">SID5840</strain>
    </source>
</reference>
<dbReference type="InterPro" id="IPR019587">
    <property type="entry name" value="Polyketide_cyclase/dehydratase"/>
</dbReference>
<accession>A0A7K2IP28</accession>
<dbReference type="Pfam" id="PF10604">
    <property type="entry name" value="Polyketide_cyc2"/>
    <property type="match status" value="1"/>
</dbReference>
<organism evidence="1 2">
    <name type="scientific">Nocardiopsis alba</name>
    <dbReference type="NCBI Taxonomy" id="53437"/>
    <lineage>
        <taxon>Bacteria</taxon>
        <taxon>Bacillati</taxon>
        <taxon>Actinomycetota</taxon>
        <taxon>Actinomycetes</taxon>
        <taxon>Streptosporangiales</taxon>
        <taxon>Nocardiopsidaceae</taxon>
        <taxon>Nocardiopsis</taxon>
    </lineage>
</organism>
<evidence type="ECO:0000313" key="1">
    <source>
        <dbReference type="EMBL" id="MYR31713.1"/>
    </source>
</evidence>
<comment type="caution">
    <text evidence="1">The sequence shown here is derived from an EMBL/GenBank/DDBJ whole genome shotgun (WGS) entry which is preliminary data.</text>
</comment>
<gene>
    <name evidence="1" type="ORF">GTW20_05365</name>
</gene>
<proteinExistence type="predicted"/>
<dbReference type="RefSeq" id="WP_017533708.1">
    <property type="nucleotide sequence ID" value="NZ_BAZE01000013.1"/>
</dbReference>
<protein>
    <submittedName>
        <fullName evidence="1">Polyketide cyclase</fullName>
    </submittedName>
</protein>
<dbReference type="InterPro" id="IPR023393">
    <property type="entry name" value="START-like_dom_sf"/>
</dbReference>
<dbReference type="EMBL" id="WWHY01000001">
    <property type="protein sequence ID" value="MYR31713.1"/>
    <property type="molecule type" value="Genomic_DNA"/>
</dbReference>
<dbReference type="Gene3D" id="3.30.530.20">
    <property type="match status" value="1"/>
</dbReference>
<dbReference type="Proteomes" id="UP000467124">
    <property type="component" value="Unassembled WGS sequence"/>
</dbReference>
<name>A0A7K2IP28_9ACTN</name>
<dbReference type="GeneID" id="91393706"/>
<evidence type="ECO:0000313" key="2">
    <source>
        <dbReference type="Proteomes" id="UP000467124"/>
    </source>
</evidence>